<dbReference type="AlphaFoldDB" id="A0A409YJT3"/>
<feature type="domain" description="Tc1-like transposase DDE" evidence="2">
    <location>
        <begin position="279"/>
        <end position="383"/>
    </location>
</feature>
<protein>
    <recommendedName>
        <fullName evidence="2">Tc1-like transposase DDE domain-containing protein</fullName>
    </recommendedName>
</protein>
<dbReference type="Proteomes" id="UP000284842">
    <property type="component" value="Unassembled WGS sequence"/>
</dbReference>
<keyword evidence="1" id="KW-0812">Transmembrane</keyword>
<evidence type="ECO:0000313" key="4">
    <source>
        <dbReference type="Proteomes" id="UP000284842"/>
    </source>
</evidence>
<name>A0A409YJT3_9AGAR</name>
<accession>A0A409YJT3</accession>
<evidence type="ECO:0000259" key="2">
    <source>
        <dbReference type="Pfam" id="PF13358"/>
    </source>
</evidence>
<comment type="caution">
    <text evidence="3">The sequence shown here is derived from an EMBL/GenBank/DDBJ whole genome shotgun (WGS) entry which is preliminary data.</text>
</comment>
<reference evidence="3 4" key="1">
    <citation type="journal article" date="2018" name="Evol. Lett.">
        <title>Horizontal gene cluster transfer increased hallucinogenic mushroom diversity.</title>
        <authorList>
            <person name="Reynolds H.T."/>
            <person name="Vijayakumar V."/>
            <person name="Gluck-Thaler E."/>
            <person name="Korotkin H.B."/>
            <person name="Matheny P.B."/>
            <person name="Slot J.C."/>
        </authorList>
    </citation>
    <scope>NUCLEOTIDE SEQUENCE [LARGE SCALE GENOMIC DNA]</scope>
    <source>
        <strain evidence="3 4">2629</strain>
    </source>
</reference>
<gene>
    <name evidence="3" type="ORF">CVT24_012814</name>
</gene>
<dbReference type="Pfam" id="PF13358">
    <property type="entry name" value="DDE_3"/>
    <property type="match status" value="1"/>
</dbReference>
<keyword evidence="1" id="KW-1133">Transmembrane helix</keyword>
<dbReference type="InterPro" id="IPR038717">
    <property type="entry name" value="Tc1-like_DDE_dom"/>
</dbReference>
<dbReference type="InterPro" id="IPR036397">
    <property type="entry name" value="RNaseH_sf"/>
</dbReference>
<dbReference type="PANTHER" id="PTHR46564">
    <property type="entry name" value="TRANSPOSASE"/>
    <property type="match status" value="1"/>
</dbReference>
<dbReference type="EMBL" id="NHTK01001080">
    <property type="protein sequence ID" value="PPR03276.1"/>
    <property type="molecule type" value="Genomic_DNA"/>
</dbReference>
<dbReference type="Gene3D" id="3.30.420.10">
    <property type="entry name" value="Ribonuclease H-like superfamily/Ribonuclease H"/>
    <property type="match status" value="1"/>
</dbReference>
<dbReference type="InParanoid" id="A0A409YJT3"/>
<feature type="transmembrane region" description="Helical" evidence="1">
    <location>
        <begin position="111"/>
        <end position="131"/>
    </location>
</feature>
<keyword evidence="4" id="KW-1185">Reference proteome</keyword>
<dbReference type="GO" id="GO:0003676">
    <property type="term" value="F:nucleic acid binding"/>
    <property type="evidence" value="ECO:0007669"/>
    <property type="project" value="InterPro"/>
</dbReference>
<dbReference type="PANTHER" id="PTHR46564:SF1">
    <property type="entry name" value="TRANSPOSASE"/>
    <property type="match status" value="1"/>
</dbReference>
<dbReference type="SUPFAM" id="SSF46689">
    <property type="entry name" value="Homeodomain-like"/>
    <property type="match status" value="1"/>
</dbReference>
<sequence length="390" mass="44492">MSIKKMNEVWDTQQRGSTTFKTECCRCTKITTLVQNLTKQEGWSTNQALQFLTEKYPILKKPYRNSCTEHDSSCIAHFTTGAAFAEHLQKANGANIQAILDCAAAASYSPVVMAFFNVSLCITIHALAFFAQMPYRKISRDIKIAAMRLYNDNIIPKHDILNYLSLSSRTFDRVHALWVATGDVVRYTNGVRGRPRLLHFSDVEYLKQLVRHRPDWFLDELQHLLQTNRFIAAHFTTVHRELVRAGFTAKDIRKVALERNEELRADYIARMAQYTPDQLGFLDEVSKDERTAFRAKGRSRKGTRAPMKGVFVRGRRFSAEGLLTLDGMVSSTVVEGSMTHDLYMQYLEFTVMPLCSPFPGPLSVLVMDNAWIHHGDDILDLAERFGMFSS</sequence>
<keyword evidence="1" id="KW-0472">Membrane</keyword>
<evidence type="ECO:0000256" key="1">
    <source>
        <dbReference type="SAM" id="Phobius"/>
    </source>
</evidence>
<organism evidence="3 4">
    <name type="scientific">Panaeolus cyanescens</name>
    <dbReference type="NCBI Taxonomy" id="181874"/>
    <lineage>
        <taxon>Eukaryota</taxon>
        <taxon>Fungi</taxon>
        <taxon>Dikarya</taxon>
        <taxon>Basidiomycota</taxon>
        <taxon>Agaricomycotina</taxon>
        <taxon>Agaricomycetes</taxon>
        <taxon>Agaricomycetidae</taxon>
        <taxon>Agaricales</taxon>
        <taxon>Agaricineae</taxon>
        <taxon>Galeropsidaceae</taxon>
        <taxon>Panaeolus</taxon>
    </lineage>
</organism>
<evidence type="ECO:0000313" key="3">
    <source>
        <dbReference type="EMBL" id="PPR03276.1"/>
    </source>
</evidence>
<dbReference type="OrthoDB" id="2994945at2759"/>
<proteinExistence type="predicted"/>
<dbReference type="InterPro" id="IPR009057">
    <property type="entry name" value="Homeodomain-like_sf"/>
</dbReference>